<keyword evidence="4" id="KW-1185">Reference proteome</keyword>
<dbReference type="VEuPathDB" id="AmoebaDB:DDB_G0270192"/>
<dbReference type="PANTHER" id="PTHR31061:SF36">
    <property type="entry name" value="HEPARAN-ALPHA-GLUCOSAMINIDE N-ACETYLTRANSFERASE CATALYTIC DOMAIN-CONTAINING PROTEIN"/>
    <property type="match status" value="1"/>
</dbReference>
<dbReference type="dictyBase" id="DDB_G0270192"/>
<evidence type="ECO:0000313" key="3">
    <source>
        <dbReference type="EMBL" id="EAL72446.1"/>
    </source>
</evidence>
<dbReference type="InParanoid" id="Q55C73"/>
<feature type="transmembrane region" description="Helical" evidence="1">
    <location>
        <begin position="174"/>
        <end position="190"/>
    </location>
</feature>
<sequence length="426" mass="48969">MVPNYKNIQDEESKPLIEHSSSTHINHGKDTKTKIIEYLKPVQRRMGSLDAVRGLTIFGMILVDNQAGNDVIWPLNETEWNGLSTADLIFPSFIFISGFSIALALKNSKNTTSTWYGIIRRTLLLFFIQCFLNLMGDHFNFTTFRIMGVLQRIAICYFFSCLSFLCFPIFLQRLFLLSVTVTYISIMYALNVPKCGRANLTQNCNAGAYIDSKVFGLNIMKESNLNGPYYNDPEGLISTMSSFITAWMGLEFGRIFTRFYKKHDFGNTDIIVRWILLVILFMVPAISLGATVMPFNKKIWSFSFALFTVGASGSLILIAFILIDVIDWESLKCEKVRKIIDLIIKPMKWIGQNPITIYSLMVFIEIILMYYINVGSNSLWVQIYEKMYLSWLKNGYLASTVFSIGWLIFFILIAYIMQRNKIFIKL</sequence>
<feature type="transmembrane region" description="Helical" evidence="1">
    <location>
        <begin position="355"/>
        <end position="372"/>
    </location>
</feature>
<evidence type="ECO:0000313" key="4">
    <source>
        <dbReference type="Proteomes" id="UP000002195"/>
    </source>
</evidence>
<keyword evidence="1" id="KW-0472">Membrane</keyword>
<dbReference type="KEGG" id="ddi:DDB_G0270192"/>
<dbReference type="PaxDb" id="44689-DDB0190869"/>
<evidence type="ECO:0000259" key="2">
    <source>
        <dbReference type="Pfam" id="PF07786"/>
    </source>
</evidence>
<feature type="transmembrane region" description="Helical" evidence="1">
    <location>
        <begin position="118"/>
        <end position="136"/>
    </location>
</feature>
<feature type="transmembrane region" description="Helical" evidence="1">
    <location>
        <begin position="148"/>
        <end position="167"/>
    </location>
</feature>
<feature type="domain" description="Heparan-alpha-glucosaminide N-acetyltransferase catalytic" evidence="2">
    <location>
        <begin position="45"/>
        <end position="178"/>
    </location>
</feature>
<feature type="transmembrane region" description="Helical" evidence="1">
    <location>
        <begin position="88"/>
        <end position="106"/>
    </location>
</feature>
<dbReference type="InterPro" id="IPR012429">
    <property type="entry name" value="HGSNAT_cat"/>
</dbReference>
<reference evidence="3 4" key="1">
    <citation type="journal article" date="2005" name="Nature">
        <title>The genome of the social amoeba Dictyostelium discoideum.</title>
        <authorList>
            <consortium name="The Dictyostelium discoideum Sequencing Consortium"/>
            <person name="Eichinger L."/>
            <person name="Pachebat J.A."/>
            <person name="Glockner G."/>
            <person name="Rajandream M.A."/>
            <person name="Sucgang R."/>
            <person name="Berriman M."/>
            <person name="Song J."/>
            <person name="Olsen R."/>
            <person name="Szafranski K."/>
            <person name="Xu Q."/>
            <person name="Tunggal B."/>
            <person name="Kummerfeld S."/>
            <person name="Madera M."/>
            <person name="Konfortov B.A."/>
            <person name="Rivero F."/>
            <person name="Bankier A.T."/>
            <person name="Lehmann R."/>
            <person name="Hamlin N."/>
            <person name="Davies R."/>
            <person name="Gaudet P."/>
            <person name="Fey P."/>
            <person name="Pilcher K."/>
            <person name="Chen G."/>
            <person name="Saunders D."/>
            <person name="Sodergren E."/>
            <person name="Davis P."/>
            <person name="Kerhornou A."/>
            <person name="Nie X."/>
            <person name="Hall N."/>
            <person name="Anjard C."/>
            <person name="Hemphill L."/>
            <person name="Bason N."/>
            <person name="Farbrother P."/>
            <person name="Desany B."/>
            <person name="Just E."/>
            <person name="Morio T."/>
            <person name="Rost R."/>
            <person name="Churcher C."/>
            <person name="Cooper J."/>
            <person name="Haydock S."/>
            <person name="van Driessche N."/>
            <person name="Cronin A."/>
            <person name="Goodhead I."/>
            <person name="Muzny D."/>
            <person name="Mourier T."/>
            <person name="Pain A."/>
            <person name="Lu M."/>
            <person name="Harper D."/>
            <person name="Lindsay R."/>
            <person name="Hauser H."/>
            <person name="James K."/>
            <person name="Quiles M."/>
            <person name="Madan Babu M."/>
            <person name="Saito T."/>
            <person name="Buchrieser C."/>
            <person name="Wardroper A."/>
            <person name="Felder M."/>
            <person name="Thangavelu M."/>
            <person name="Johnson D."/>
            <person name="Knights A."/>
            <person name="Loulseged H."/>
            <person name="Mungall K."/>
            <person name="Oliver K."/>
            <person name="Price C."/>
            <person name="Quail M.A."/>
            <person name="Urushihara H."/>
            <person name="Hernandez J."/>
            <person name="Rabbinowitsch E."/>
            <person name="Steffen D."/>
            <person name="Sanders M."/>
            <person name="Ma J."/>
            <person name="Kohara Y."/>
            <person name="Sharp S."/>
            <person name="Simmonds M."/>
            <person name="Spiegler S."/>
            <person name="Tivey A."/>
            <person name="Sugano S."/>
            <person name="White B."/>
            <person name="Walker D."/>
            <person name="Woodward J."/>
            <person name="Winckler T."/>
            <person name="Tanaka Y."/>
            <person name="Shaulsky G."/>
            <person name="Schleicher M."/>
            <person name="Weinstock G."/>
            <person name="Rosenthal A."/>
            <person name="Cox E.C."/>
            <person name="Chisholm R.L."/>
            <person name="Gibbs R."/>
            <person name="Loomis W.F."/>
            <person name="Platzer M."/>
            <person name="Kay R.R."/>
            <person name="Williams J."/>
            <person name="Dear P.H."/>
            <person name="Noegel A.A."/>
            <person name="Barrell B."/>
            <person name="Kuspa A."/>
        </authorList>
    </citation>
    <scope>NUCLEOTIDE SEQUENCE [LARGE SCALE GENOMIC DNA]</scope>
    <source>
        <strain evidence="3 4">AX4</strain>
    </source>
</reference>
<gene>
    <name evidence="3" type="ORF">DDB_G0270192</name>
</gene>
<dbReference type="GeneID" id="8617580"/>
<dbReference type="eggNOG" id="KOG4683">
    <property type="taxonomic scope" value="Eukaryota"/>
</dbReference>
<feature type="transmembrane region" description="Helical" evidence="1">
    <location>
        <begin position="299"/>
        <end position="323"/>
    </location>
</feature>
<keyword evidence="1" id="KW-1133">Transmembrane helix</keyword>
<dbReference type="OMA" id="SKQCSIN"/>
<accession>Q55C73</accession>
<dbReference type="AlphaFoldDB" id="Q55C73"/>
<dbReference type="Pfam" id="PF07786">
    <property type="entry name" value="HGSNAT_cat"/>
    <property type="match status" value="1"/>
</dbReference>
<dbReference type="EMBL" id="AAFI02000005">
    <property type="protein sequence ID" value="EAL72446.1"/>
    <property type="molecule type" value="Genomic_DNA"/>
</dbReference>
<organism evidence="3 4">
    <name type="scientific">Dictyostelium discoideum</name>
    <name type="common">Social amoeba</name>
    <dbReference type="NCBI Taxonomy" id="44689"/>
    <lineage>
        <taxon>Eukaryota</taxon>
        <taxon>Amoebozoa</taxon>
        <taxon>Evosea</taxon>
        <taxon>Eumycetozoa</taxon>
        <taxon>Dictyostelia</taxon>
        <taxon>Dictyosteliales</taxon>
        <taxon>Dictyosteliaceae</taxon>
        <taxon>Dictyostelium</taxon>
    </lineage>
</organism>
<dbReference type="HOGENOM" id="CLU_029171_4_0_1"/>
<protein>
    <recommendedName>
        <fullName evidence="2">Heparan-alpha-glucosaminide N-acetyltransferase catalytic domain-containing protein</fullName>
    </recommendedName>
</protein>
<feature type="transmembrane region" description="Helical" evidence="1">
    <location>
        <begin position="274"/>
        <end position="293"/>
    </location>
</feature>
<name>Q55C73_DICDI</name>
<keyword evidence="1" id="KW-0812">Transmembrane</keyword>
<evidence type="ECO:0000256" key="1">
    <source>
        <dbReference type="SAM" id="Phobius"/>
    </source>
</evidence>
<dbReference type="PhylomeDB" id="Q55C73"/>
<dbReference type="Proteomes" id="UP000002195">
    <property type="component" value="Unassembled WGS sequence"/>
</dbReference>
<comment type="caution">
    <text evidence="3">The sequence shown here is derived from an EMBL/GenBank/DDBJ whole genome shotgun (WGS) entry which is preliminary data.</text>
</comment>
<dbReference type="PANTHER" id="PTHR31061">
    <property type="entry name" value="LD22376P"/>
    <property type="match status" value="1"/>
</dbReference>
<dbReference type="RefSeq" id="XP_646608.1">
    <property type="nucleotide sequence ID" value="XM_641516.1"/>
</dbReference>
<feature type="transmembrane region" description="Helical" evidence="1">
    <location>
        <begin position="396"/>
        <end position="417"/>
    </location>
</feature>
<proteinExistence type="predicted"/>